<evidence type="ECO:0000313" key="2">
    <source>
        <dbReference type="EMBL" id="SIQ95126.1"/>
    </source>
</evidence>
<feature type="compositionally biased region" description="Polar residues" evidence="1">
    <location>
        <begin position="36"/>
        <end position="47"/>
    </location>
</feature>
<dbReference type="Proteomes" id="UP000186400">
    <property type="component" value="Unassembled WGS sequence"/>
</dbReference>
<feature type="region of interest" description="Disordered" evidence="1">
    <location>
        <begin position="34"/>
        <end position="53"/>
    </location>
</feature>
<sequence>MPNPPEGMLWVEFDLQERVLRGFGGSADLTGHYQKNAPSRITITPGQPATPPQRFARYYNQTLENLSLVKGYYIQGETYYESTLTLYGGLGREEIILAEFFVDPESPLVLPPEKTTPEEPPR</sequence>
<dbReference type="AlphaFoldDB" id="A0A1N6WYK6"/>
<evidence type="ECO:0000256" key="1">
    <source>
        <dbReference type="SAM" id="MobiDB-lite"/>
    </source>
</evidence>
<keyword evidence="3" id="KW-1185">Reference proteome</keyword>
<accession>A0A1N6WYK6</accession>
<protein>
    <submittedName>
        <fullName evidence="2">Uncharacterized protein</fullName>
    </submittedName>
</protein>
<name>A0A1N6WYK6_9SPIO</name>
<organism evidence="2 3">
    <name type="scientific">Alkalispirochaeta americana</name>
    <dbReference type="NCBI Taxonomy" id="159291"/>
    <lineage>
        <taxon>Bacteria</taxon>
        <taxon>Pseudomonadati</taxon>
        <taxon>Spirochaetota</taxon>
        <taxon>Spirochaetia</taxon>
        <taxon>Spirochaetales</taxon>
        <taxon>Spirochaetaceae</taxon>
        <taxon>Alkalispirochaeta</taxon>
    </lineage>
</organism>
<reference evidence="2 3" key="1">
    <citation type="submission" date="2017-01" db="EMBL/GenBank/DDBJ databases">
        <authorList>
            <person name="Mah S.A."/>
            <person name="Swanson W.J."/>
            <person name="Moy G.W."/>
            <person name="Vacquier V.D."/>
        </authorList>
    </citation>
    <scope>NUCLEOTIDE SEQUENCE [LARGE SCALE GENOMIC DNA]</scope>
    <source>
        <strain evidence="2 3">ASpG1</strain>
    </source>
</reference>
<dbReference type="EMBL" id="FTMS01000019">
    <property type="protein sequence ID" value="SIQ95126.1"/>
    <property type="molecule type" value="Genomic_DNA"/>
</dbReference>
<gene>
    <name evidence="2" type="ORF">SAMN05920897_11939</name>
</gene>
<proteinExistence type="predicted"/>
<evidence type="ECO:0000313" key="3">
    <source>
        <dbReference type="Proteomes" id="UP000186400"/>
    </source>
</evidence>